<dbReference type="PATRIC" id="fig|1653479.3.peg.1442"/>
<dbReference type="Gene3D" id="3.20.20.100">
    <property type="entry name" value="NADP-dependent oxidoreductase domain"/>
    <property type="match status" value="1"/>
</dbReference>
<keyword evidence="4" id="KW-1185">Reference proteome</keyword>
<dbReference type="GO" id="GO:0005737">
    <property type="term" value="C:cytoplasm"/>
    <property type="evidence" value="ECO:0007669"/>
    <property type="project" value="TreeGrafter"/>
</dbReference>
<name>A0A143QJR1_RHOFA</name>
<dbReference type="EMBL" id="CP015220">
    <property type="protein sequence ID" value="AMY22732.1"/>
    <property type="molecule type" value="Genomic_DNA"/>
</dbReference>
<reference evidence="4" key="2">
    <citation type="submission" date="2016-04" db="EMBL/GenBank/DDBJ databases">
        <title>Complete Genome and Plasmid Sequences for Rhodococcus fascians D188 and Draft Sequences for Rhodococcus spp. Isolates PBTS 1 and PBTS 2.</title>
        <authorList>
            <person name="Stamer R."/>
            <person name="Vereecke D."/>
            <person name="Zhang Y."/>
            <person name="Schilkey F."/>
            <person name="Devitt N."/>
            <person name="Randall J."/>
        </authorList>
    </citation>
    <scope>NUCLEOTIDE SEQUENCE [LARGE SCALE GENOMIC DNA]</scope>
    <source>
        <strain evidence="4">PBTS2</strain>
    </source>
</reference>
<evidence type="ECO:0000313" key="3">
    <source>
        <dbReference type="EMBL" id="AMY22732.1"/>
    </source>
</evidence>
<dbReference type="SUPFAM" id="SSF51430">
    <property type="entry name" value="NAD(P)-linked oxidoreductase"/>
    <property type="match status" value="1"/>
</dbReference>
<protein>
    <submittedName>
        <fullName evidence="3">General stress protein 69</fullName>
        <ecNumber evidence="3">1.1.1.-</ecNumber>
    </submittedName>
</protein>
<organism evidence="3 4">
    <name type="scientific">Rhodococcoides fascians</name>
    <name type="common">Rhodococcus fascians</name>
    <dbReference type="NCBI Taxonomy" id="1828"/>
    <lineage>
        <taxon>Bacteria</taxon>
        <taxon>Bacillati</taxon>
        <taxon>Actinomycetota</taxon>
        <taxon>Actinomycetes</taxon>
        <taxon>Mycobacteriales</taxon>
        <taxon>Nocardiaceae</taxon>
        <taxon>Rhodococcoides</taxon>
    </lineage>
</organism>
<accession>A0A143QJR1</accession>
<dbReference type="Proteomes" id="UP000076038">
    <property type="component" value="Chromosome"/>
</dbReference>
<reference evidence="3 4" key="1">
    <citation type="journal article" date="2016" name="Genome Announc.">
        <title>Complete Genome and Plasmid Sequences for Rhodococcus fascians D188 and Draft Sequences for Rhodococcus Isolates PBTS 1 and PBTS 2.</title>
        <authorList>
            <person name="Stamler R.A."/>
            <person name="Vereecke D."/>
            <person name="Zhang Y."/>
            <person name="Schilkey F."/>
            <person name="Devitt N."/>
            <person name="Randall J.J."/>
        </authorList>
    </citation>
    <scope>NUCLEOTIDE SEQUENCE [LARGE SCALE GENOMIC DNA]</scope>
    <source>
        <strain evidence="3 4">PBTS2</strain>
    </source>
</reference>
<evidence type="ECO:0000256" key="1">
    <source>
        <dbReference type="ARBA" id="ARBA00023002"/>
    </source>
</evidence>
<evidence type="ECO:0000259" key="2">
    <source>
        <dbReference type="Pfam" id="PF00248"/>
    </source>
</evidence>
<proteinExistence type="predicted"/>
<dbReference type="EC" id="1.1.1.-" evidence="3"/>
<dbReference type="Pfam" id="PF00248">
    <property type="entry name" value="Aldo_ket_red"/>
    <property type="match status" value="1"/>
</dbReference>
<dbReference type="InterPro" id="IPR036812">
    <property type="entry name" value="NAD(P)_OxRdtase_dom_sf"/>
</dbReference>
<evidence type="ECO:0000313" key="4">
    <source>
        <dbReference type="Proteomes" id="UP000076038"/>
    </source>
</evidence>
<dbReference type="PANTHER" id="PTHR43625:SF40">
    <property type="entry name" value="ALDO-KETO REDUCTASE YAKC [NADP(+)]"/>
    <property type="match status" value="1"/>
</dbReference>
<dbReference type="InterPro" id="IPR050791">
    <property type="entry name" value="Aldo-Keto_reductase"/>
</dbReference>
<dbReference type="InterPro" id="IPR023210">
    <property type="entry name" value="NADP_OxRdtase_dom"/>
</dbReference>
<sequence>MVEYMSERTVPWPPLGRSAGSTPARTLWNDGPEVGAVGLGCMGMTWAYKADDRTESPDRVIGHALDLGVNFIDTADVYGPFTNEKVVGAAIGSRRDEVVLATKGGLTSHIGDAGEPVISGPNGKPEHLRSAIDDSLRRLGVDHIDLYYLHRPDPEVDVEDSIGAMAEAVQSGKVRALGVSEFTVEQLDRAQRVHPISAVQSELSLWTRDHLATSLKWTQDNGAAFVPFSPLGRGFLTGNFRGTTPAADDFRARLPRFSQDNLDANLVIVDAIAAIADELGATPAQVALAWVLAQGEHVVPIPGTRRTSRLDENAGAASLTLSSEHLAALDTLPEPAGGRY</sequence>
<dbReference type="KEGG" id="rhs:A3Q41_01424"/>
<dbReference type="PANTHER" id="PTHR43625">
    <property type="entry name" value="AFLATOXIN B1 ALDEHYDE REDUCTASE"/>
    <property type="match status" value="1"/>
</dbReference>
<gene>
    <name evidence="3" type="primary">yhdN_2</name>
    <name evidence="3" type="ORF">A3Q41_01424</name>
</gene>
<keyword evidence="1 3" id="KW-0560">Oxidoreductase</keyword>
<dbReference type="GO" id="GO:0016491">
    <property type="term" value="F:oxidoreductase activity"/>
    <property type="evidence" value="ECO:0007669"/>
    <property type="project" value="UniProtKB-KW"/>
</dbReference>
<dbReference type="AlphaFoldDB" id="A0A143QJR1"/>
<feature type="domain" description="NADP-dependent oxidoreductase" evidence="2">
    <location>
        <begin position="37"/>
        <end position="332"/>
    </location>
</feature>